<keyword evidence="3" id="KW-1134">Transmembrane beta strand</keyword>
<reference evidence="9 10" key="1">
    <citation type="submission" date="2016-10" db="EMBL/GenBank/DDBJ databases">
        <authorList>
            <person name="de Groot N.N."/>
        </authorList>
    </citation>
    <scope>NUCLEOTIDE SEQUENCE [LARGE SCALE GENOMIC DNA]</scope>
    <source>
        <strain evidence="9 10">DSM 19706</strain>
    </source>
</reference>
<evidence type="ECO:0000256" key="5">
    <source>
        <dbReference type="ARBA" id="ARBA00022729"/>
    </source>
</evidence>
<dbReference type="OrthoDB" id="5856323at2"/>
<evidence type="ECO:0000313" key="10">
    <source>
        <dbReference type="Proteomes" id="UP000199308"/>
    </source>
</evidence>
<dbReference type="Pfam" id="PF03349">
    <property type="entry name" value="Toluene_X"/>
    <property type="match status" value="1"/>
</dbReference>
<comment type="similarity">
    <text evidence="2">Belongs to the OmpP1/FadL family.</text>
</comment>
<evidence type="ECO:0000256" key="1">
    <source>
        <dbReference type="ARBA" id="ARBA00004571"/>
    </source>
</evidence>
<dbReference type="PANTHER" id="PTHR35093">
    <property type="entry name" value="OUTER MEMBRANE PROTEIN NMB0088-RELATED"/>
    <property type="match status" value="1"/>
</dbReference>
<dbReference type="GO" id="GO:0009279">
    <property type="term" value="C:cell outer membrane"/>
    <property type="evidence" value="ECO:0007669"/>
    <property type="project" value="UniProtKB-SubCell"/>
</dbReference>
<feature type="chain" id="PRO_5011640568" evidence="8">
    <location>
        <begin position="23"/>
        <end position="365"/>
    </location>
</feature>
<proteinExistence type="inferred from homology"/>
<accession>A0A1I0CEI6</accession>
<keyword evidence="4" id="KW-0812">Transmembrane</keyword>
<feature type="signal peptide" evidence="8">
    <location>
        <begin position="1"/>
        <end position="22"/>
    </location>
</feature>
<evidence type="ECO:0000256" key="8">
    <source>
        <dbReference type="SAM" id="SignalP"/>
    </source>
</evidence>
<dbReference type="Proteomes" id="UP000199308">
    <property type="component" value="Unassembled WGS sequence"/>
</dbReference>
<keyword evidence="5 8" id="KW-0732">Signal</keyword>
<dbReference type="GO" id="GO:0015483">
    <property type="term" value="F:long-chain fatty acid transporting porin activity"/>
    <property type="evidence" value="ECO:0007669"/>
    <property type="project" value="TreeGrafter"/>
</dbReference>
<protein>
    <submittedName>
        <fullName evidence="9">Long-chain fatty acid transport protein</fullName>
    </submittedName>
</protein>
<keyword evidence="7" id="KW-0998">Cell outer membrane</keyword>
<dbReference type="STRING" id="349064.SAMN05660429_01160"/>
<dbReference type="InterPro" id="IPR005017">
    <property type="entry name" value="OMPP1/FadL/TodX"/>
</dbReference>
<keyword evidence="10" id="KW-1185">Reference proteome</keyword>
<evidence type="ECO:0000256" key="6">
    <source>
        <dbReference type="ARBA" id="ARBA00023136"/>
    </source>
</evidence>
<dbReference type="Gene3D" id="2.40.160.60">
    <property type="entry name" value="Outer membrane protein transport protein (OMPP1/FadL/TodX)"/>
    <property type="match status" value="1"/>
</dbReference>
<comment type="subcellular location">
    <subcellularLocation>
        <location evidence="1">Cell outer membrane</location>
        <topology evidence="1">Multi-pass membrane protein</topology>
    </subcellularLocation>
</comment>
<sequence length="365" mass="39646">MRYTLKTLFLSLSSLTCTSISATGLNFWETSTLNSALASANGASAVDASILALAPSSITQLEQSSLSASVTYYDVTTDYNIFGDESKYNTKNPIPMGFVTTEINDSYFFGLAVYSRTAADIVVPKIPFINPKETRVKPILVSVSPTLAYAHGNLSVAASLEYIHTAHTLEQTTCIFNVCDKSLEEGTTSGWTGALSATWKVTSTTSLAFTHRFSTSFGDQDISVELPSISSVYGTLMITPKTAWHASYSYSTYDGKGVRYANYTDPIGLLVGYQNSQRIATSIDHKLGHWSLRGGISLDEAIDRLGGIDKRYRLGVGYQFTKQFTLNAAWVYEDYAIKEAAAGDTTLVKVQNSGSALSLGIQYDF</sequence>
<gene>
    <name evidence="9" type="ORF">SAMN05660429_01160</name>
</gene>
<organism evidence="9 10">
    <name type="scientific">Thalassotalea agarivorans</name>
    <name type="common">Thalassomonas agarivorans</name>
    <dbReference type="NCBI Taxonomy" id="349064"/>
    <lineage>
        <taxon>Bacteria</taxon>
        <taxon>Pseudomonadati</taxon>
        <taxon>Pseudomonadota</taxon>
        <taxon>Gammaproteobacteria</taxon>
        <taxon>Alteromonadales</taxon>
        <taxon>Colwelliaceae</taxon>
        <taxon>Thalassotalea</taxon>
    </lineage>
</organism>
<evidence type="ECO:0000256" key="2">
    <source>
        <dbReference type="ARBA" id="ARBA00008163"/>
    </source>
</evidence>
<dbReference type="EMBL" id="FOHK01000005">
    <property type="protein sequence ID" value="SET17516.1"/>
    <property type="molecule type" value="Genomic_DNA"/>
</dbReference>
<evidence type="ECO:0000256" key="7">
    <source>
        <dbReference type="ARBA" id="ARBA00023237"/>
    </source>
</evidence>
<keyword evidence="6" id="KW-0472">Membrane</keyword>
<dbReference type="SUPFAM" id="SSF56935">
    <property type="entry name" value="Porins"/>
    <property type="match status" value="1"/>
</dbReference>
<evidence type="ECO:0000256" key="4">
    <source>
        <dbReference type="ARBA" id="ARBA00022692"/>
    </source>
</evidence>
<dbReference type="AlphaFoldDB" id="A0A1I0CEI6"/>
<dbReference type="PANTHER" id="PTHR35093:SF8">
    <property type="entry name" value="OUTER MEMBRANE PROTEIN NMB0088-RELATED"/>
    <property type="match status" value="1"/>
</dbReference>
<name>A0A1I0CEI6_THASX</name>
<evidence type="ECO:0000256" key="3">
    <source>
        <dbReference type="ARBA" id="ARBA00022452"/>
    </source>
</evidence>
<evidence type="ECO:0000313" key="9">
    <source>
        <dbReference type="EMBL" id="SET17516.1"/>
    </source>
</evidence>